<name>A0A0H5R6M3_9EUKA</name>
<protein>
    <submittedName>
        <fullName evidence="1">Uncharacterized protein</fullName>
    </submittedName>
</protein>
<accession>A0A0H5R6M3</accession>
<feature type="non-terminal residue" evidence="1">
    <location>
        <position position="1"/>
    </location>
</feature>
<dbReference type="AlphaFoldDB" id="A0A0H5R6M3"/>
<organism evidence="1">
    <name type="scientific">Spongospora subterranea</name>
    <dbReference type="NCBI Taxonomy" id="70186"/>
    <lineage>
        <taxon>Eukaryota</taxon>
        <taxon>Sar</taxon>
        <taxon>Rhizaria</taxon>
        <taxon>Endomyxa</taxon>
        <taxon>Phytomyxea</taxon>
        <taxon>Plasmodiophorida</taxon>
        <taxon>Plasmodiophoridae</taxon>
        <taxon>Spongospora</taxon>
    </lineage>
</organism>
<proteinExistence type="predicted"/>
<evidence type="ECO:0000313" key="1">
    <source>
        <dbReference type="EMBL" id="CRZ03924.1"/>
    </source>
</evidence>
<dbReference type="EMBL" id="HACM01003482">
    <property type="protein sequence ID" value="CRZ03924.1"/>
    <property type="molecule type" value="Transcribed_RNA"/>
</dbReference>
<sequence length="574" mass="63303">IYSMDKETFSGTISSQKLILFFRDRGANNDLIVEESTFISIPALSFIFKECGCSGSFFDASVHNAFLFLANSTDSSLISLSLGSISTDVELAQCASFLASRSSISPFLNKTPAKSDRPVTALERELTTALVILPAKAVLYHVSIASVFVTVDSTYIHPLNCIISSNCEFVTLKSFRYSETLLTKCSIGPMYIRSDSTIGGLRGEASLQSLIFRCFCTHNFAENASWMTTSIQSSSQLISLEFDCGLSILLKLQVSDFDICTKDTRAVGDDLHSPSPSVEIHTGEELKIVLSPDAVPFFIASSCSLHQVVASIFPVDQTLNLQRQDALQSQLNYVDLPFGKIKISSEKVEFGFLLSSKKEENDNLALVIVDLQLLFNMKIKETNNIHRDLTVDVGLHKRSTDDEWIPISDSLCGVYILRLSADHSGDVLFEIPGFVLEFITLQAAGSKRIVADFLTFWDNAIVVPVHVSYYKLITETSLLYLGRISEARARCLPSSNSSTQNPPSTLDLQVNEMILNPQIHLLGNFTPSDVVGFVLNRFGIQRETIPGALFRVLTQNLQQLLRAATDLLPSSDSF</sequence>
<reference evidence="1" key="1">
    <citation type="submission" date="2015-04" db="EMBL/GenBank/DDBJ databases">
        <title>The genome sequence of the plant pathogenic Rhizarian Plasmodiophora brassicae reveals insights in its biotrophic life cycle and the origin of chitin synthesis.</title>
        <authorList>
            <person name="Schwelm A."/>
            <person name="Fogelqvist J."/>
            <person name="Knaust A."/>
            <person name="Julke S."/>
            <person name="Lilja T."/>
            <person name="Dhandapani V."/>
            <person name="Bonilla-Rosso G."/>
            <person name="Karlsson M."/>
            <person name="Shevchenko A."/>
            <person name="Choi S.R."/>
            <person name="Kim H.G."/>
            <person name="Park J.Y."/>
            <person name="Lim Y.P."/>
            <person name="Ludwig-Muller J."/>
            <person name="Dixelius C."/>
        </authorList>
    </citation>
    <scope>NUCLEOTIDE SEQUENCE</scope>
    <source>
        <tissue evidence="1">Potato root galls</tissue>
    </source>
</reference>